<protein>
    <submittedName>
        <fullName evidence="1">Uncharacterized protein</fullName>
    </submittedName>
</protein>
<gene>
    <name evidence="1" type="ORF">EYR41_008132</name>
</gene>
<reference evidence="1 2" key="1">
    <citation type="submission" date="2019-03" db="EMBL/GenBank/DDBJ databases">
        <title>Nematode-trapping fungi genome.</title>
        <authorList>
            <person name="Vidal-Diez De Ulzurrun G."/>
        </authorList>
    </citation>
    <scope>NUCLEOTIDE SEQUENCE [LARGE SCALE GENOMIC DNA]</scope>
    <source>
        <strain evidence="1 2">TWF154</strain>
    </source>
</reference>
<proteinExistence type="predicted"/>
<dbReference type="EMBL" id="SOZJ01000005">
    <property type="protein sequence ID" value="TGJ66506.1"/>
    <property type="molecule type" value="Genomic_DNA"/>
</dbReference>
<sequence length="88" mass="10232">MELYEPESFLVLGFEIVVLESEKRDRRGRKEWSEMMSLFLPESQASDLSARGFFSGWLTTFPPRLQLLEKRVSEETGERSDLEGSDIQ</sequence>
<accession>A0A8H2DUI5</accession>
<dbReference type="Proteomes" id="UP000297595">
    <property type="component" value="Unassembled WGS sequence"/>
</dbReference>
<dbReference type="AlphaFoldDB" id="A0A8H2DUI5"/>
<comment type="caution">
    <text evidence="1">The sequence shown here is derived from an EMBL/GenBank/DDBJ whole genome shotgun (WGS) entry which is preliminary data.</text>
</comment>
<evidence type="ECO:0000313" key="2">
    <source>
        <dbReference type="Proteomes" id="UP000297595"/>
    </source>
</evidence>
<organism evidence="1 2">
    <name type="scientific">Orbilia oligospora</name>
    <name type="common">Nematode-trapping fungus</name>
    <name type="synonym">Arthrobotrys oligospora</name>
    <dbReference type="NCBI Taxonomy" id="2813651"/>
    <lineage>
        <taxon>Eukaryota</taxon>
        <taxon>Fungi</taxon>
        <taxon>Dikarya</taxon>
        <taxon>Ascomycota</taxon>
        <taxon>Pezizomycotina</taxon>
        <taxon>Orbiliomycetes</taxon>
        <taxon>Orbiliales</taxon>
        <taxon>Orbiliaceae</taxon>
        <taxon>Orbilia</taxon>
    </lineage>
</organism>
<name>A0A8H2DUI5_ORBOL</name>
<evidence type="ECO:0000313" key="1">
    <source>
        <dbReference type="EMBL" id="TGJ66506.1"/>
    </source>
</evidence>